<dbReference type="InterPro" id="IPR001387">
    <property type="entry name" value="Cro/C1-type_HTH"/>
</dbReference>
<evidence type="ECO:0000259" key="2">
    <source>
        <dbReference type="PROSITE" id="PS50943"/>
    </source>
</evidence>
<gene>
    <name evidence="3" type="ORF">ACFOYW_01900</name>
</gene>
<dbReference type="CDD" id="cd00093">
    <property type="entry name" value="HTH_XRE"/>
    <property type="match status" value="1"/>
</dbReference>
<dbReference type="PANTHER" id="PTHR46797">
    <property type="entry name" value="HTH-TYPE TRANSCRIPTIONAL REGULATOR"/>
    <property type="match status" value="1"/>
</dbReference>
<proteinExistence type="predicted"/>
<dbReference type="Pfam" id="PF13560">
    <property type="entry name" value="HTH_31"/>
    <property type="match status" value="1"/>
</dbReference>
<dbReference type="InterPro" id="IPR010982">
    <property type="entry name" value="Lambda_DNA-bd_dom_sf"/>
</dbReference>
<protein>
    <submittedName>
        <fullName evidence="3">Helix-turn-helix domain-containing protein</fullName>
    </submittedName>
</protein>
<dbReference type="PROSITE" id="PS50943">
    <property type="entry name" value="HTH_CROC1"/>
    <property type="match status" value="1"/>
</dbReference>
<dbReference type="Proteomes" id="UP001595900">
    <property type="component" value="Unassembled WGS sequence"/>
</dbReference>
<accession>A0ABV8Q3W0</accession>
<dbReference type="Gene3D" id="1.10.260.40">
    <property type="entry name" value="lambda repressor-like DNA-binding domains"/>
    <property type="match status" value="1"/>
</dbReference>
<feature type="domain" description="HTH cro/C1-type" evidence="2">
    <location>
        <begin position="15"/>
        <end position="69"/>
    </location>
</feature>
<keyword evidence="1" id="KW-0238">DNA-binding</keyword>
<evidence type="ECO:0000313" key="3">
    <source>
        <dbReference type="EMBL" id="MFC4242112.1"/>
    </source>
</evidence>
<dbReference type="SMART" id="SM00530">
    <property type="entry name" value="HTH_XRE"/>
    <property type="match status" value="1"/>
</dbReference>
<dbReference type="PANTHER" id="PTHR46797:SF1">
    <property type="entry name" value="METHYLPHOSPHONATE SYNTHASE"/>
    <property type="match status" value="1"/>
</dbReference>
<dbReference type="RefSeq" id="WP_390226902.1">
    <property type="nucleotide sequence ID" value="NZ_JBHSCN010000002.1"/>
</dbReference>
<reference evidence="4" key="1">
    <citation type="journal article" date="2019" name="Int. J. Syst. Evol. Microbiol.">
        <title>The Global Catalogue of Microorganisms (GCM) 10K type strain sequencing project: providing services to taxonomists for standard genome sequencing and annotation.</title>
        <authorList>
            <consortium name="The Broad Institute Genomics Platform"/>
            <consortium name="The Broad Institute Genome Sequencing Center for Infectious Disease"/>
            <person name="Wu L."/>
            <person name="Ma J."/>
        </authorList>
    </citation>
    <scope>NUCLEOTIDE SEQUENCE [LARGE SCALE GENOMIC DNA]</scope>
    <source>
        <strain evidence="4">CGMCC 1.10363</strain>
    </source>
</reference>
<dbReference type="EMBL" id="JBHSCN010000002">
    <property type="protein sequence ID" value="MFC4242112.1"/>
    <property type="molecule type" value="Genomic_DNA"/>
</dbReference>
<comment type="caution">
    <text evidence="3">The sequence shown here is derived from an EMBL/GenBank/DDBJ whole genome shotgun (WGS) entry which is preliminary data.</text>
</comment>
<sequence length="481" mass="52938">MAGSSGDLVTIGRRIRHFRTTRGLTLDQLGQRVDAAPSQLSLVENGRREPKLSLLSSLADALGVELGELLSGEAPDARSALEIELARAQTSPLYASTGLPVVRPTRGTPTPVLEALVGMHRVLARRAREQIATPEQARRANTELRTWMRERDNYLPDIEAEAEDRVRKTGHSQGALTHREVALMAKQLGFELLYVDDLPRSTRSITDLSGGRIYLPPASIPGGHGLRSMALQAIAHRVLGHEAPGDYATFLRQRLEINYFAACCLMPRDAAVPYLQAAKKRRELAVDDFRDAFGVTHESAAQRLTNLATVHLGLRVHFLRVGYDGAIYRVYENDGLPLPADATGAVEGQFACRHFGARAALDSSQHTTTMAQYTDTPAGTFWCESQVGSGDDGRFSITFGVPFDDAKWFRGRETTVRRTSMCPDPRCCQNPPADLEDRWKEAAWPSARAHAHILSPLPAGTFPGVDDAELYGFLERHTPRD</sequence>
<dbReference type="SUPFAM" id="SSF47413">
    <property type="entry name" value="lambda repressor-like DNA-binding domains"/>
    <property type="match status" value="1"/>
</dbReference>
<evidence type="ECO:0000256" key="1">
    <source>
        <dbReference type="ARBA" id="ARBA00023125"/>
    </source>
</evidence>
<organism evidence="3 4">
    <name type="scientific">Gryllotalpicola reticulitermitis</name>
    <dbReference type="NCBI Taxonomy" id="1184153"/>
    <lineage>
        <taxon>Bacteria</taxon>
        <taxon>Bacillati</taxon>
        <taxon>Actinomycetota</taxon>
        <taxon>Actinomycetes</taxon>
        <taxon>Micrococcales</taxon>
        <taxon>Microbacteriaceae</taxon>
        <taxon>Gryllotalpicola</taxon>
    </lineage>
</organism>
<evidence type="ECO:0000313" key="4">
    <source>
        <dbReference type="Proteomes" id="UP001595900"/>
    </source>
</evidence>
<dbReference type="InterPro" id="IPR050807">
    <property type="entry name" value="TransReg_Diox_bact_type"/>
</dbReference>
<name>A0ABV8Q3W0_9MICO</name>
<keyword evidence="4" id="KW-1185">Reference proteome</keyword>